<dbReference type="Pfam" id="PF02535">
    <property type="entry name" value="Zip"/>
    <property type="match status" value="1"/>
</dbReference>
<comment type="caution">
    <text evidence="6">The sequence shown here is derived from an EMBL/GenBank/DDBJ whole genome shotgun (WGS) entry which is preliminary data.</text>
</comment>
<gene>
    <name evidence="6" type="ORF">DPMN_041344</name>
</gene>
<dbReference type="OrthoDB" id="448280at2759"/>
<dbReference type="Proteomes" id="UP000828390">
    <property type="component" value="Unassembled WGS sequence"/>
</dbReference>
<evidence type="ECO:0000256" key="5">
    <source>
        <dbReference type="SAM" id="Phobius"/>
    </source>
</evidence>
<dbReference type="GO" id="GO:0005385">
    <property type="term" value="F:zinc ion transmembrane transporter activity"/>
    <property type="evidence" value="ECO:0007669"/>
    <property type="project" value="TreeGrafter"/>
</dbReference>
<feature type="transmembrane region" description="Helical" evidence="5">
    <location>
        <begin position="331"/>
        <end position="351"/>
    </location>
</feature>
<dbReference type="GO" id="GO:0005886">
    <property type="term" value="C:plasma membrane"/>
    <property type="evidence" value="ECO:0007669"/>
    <property type="project" value="TreeGrafter"/>
</dbReference>
<keyword evidence="7" id="KW-1185">Reference proteome</keyword>
<dbReference type="AlphaFoldDB" id="A0A9D4CWR6"/>
<evidence type="ECO:0000256" key="4">
    <source>
        <dbReference type="ARBA" id="ARBA00023136"/>
    </source>
</evidence>
<accession>A0A9D4CWR6</accession>
<proteinExistence type="predicted"/>
<keyword evidence="3 5" id="KW-1133">Transmembrane helix</keyword>
<keyword evidence="2 5" id="KW-0812">Transmembrane</keyword>
<reference evidence="6" key="2">
    <citation type="submission" date="2020-11" db="EMBL/GenBank/DDBJ databases">
        <authorList>
            <person name="McCartney M.A."/>
            <person name="Auch B."/>
            <person name="Kono T."/>
            <person name="Mallez S."/>
            <person name="Becker A."/>
            <person name="Gohl D.M."/>
            <person name="Silverstein K.A.T."/>
            <person name="Koren S."/>
            <person name="Bechman K.B."/>
            <person name="Herman A."/>
            <person name="Abrahante J.E."/>
            <person name="Garbe J."/>
        </authorList>
    </citation>
    <scope>NUCLEOTIDE SEQUENCE</scope>
    <source>
        <strain evidence="6">Duluth1</strain>
        <tissue evidence="6">Whole animal</tissue>
    </source>
</reference>
<sequence>MVSTAKLSSAGILFAIGIISGLAIPFLSIQCLMKRYKTAASDTVFRNMLAMLNCFTGGVFLATSLLALLPEAHTQMNLALNSPNTSMDTMLKHGREHMKIMSYPMSELLTGCGFLLILFIESIAVMCHQNRHRGHDELLSTASPEIKPIVATDDDCHGFTLYQAAKADKMQNNQGMPNVSTERISDALTIEEATGVSSEGMTNLHNIVLLVALSIHMVFDGLEVGLLQRDEDVWSVLSALSLHNILIFFRMGITLCESTSTRNFITAMIYMSLVSPIGVGLGILVTSDGENVVMETISAVLQSIAVGTFLYVAIFEIIMKEFQTVSYDNRVVKAVAVIIGYLTLCVVMYVMA</sequence>
<evidence type="ECO:0000256" key="2">
    <source>
        <dbReference type="ARBA" id="ARBA00022692"/>
    </source>
</evidence>
<organism evidence="6 7">
    <name type="scientific">Dreissena polymorpha</name>
    <name type="common">Zebra mussel</name>
    <name type="synonym">Mytilus polymorpha</name>
    <dbReference type="NCBI Taxonomy" id="45954"/>
    <lineage>
        <taxon>Eukaryota</taxon>
        <taxon>Metazoa</taxon>
        <taxon>Spiralia</taxon>
        <taxon>Lophotrochozoa</taxon>
        <taxon>Mollusca</taxon>
        <taxon>Bivalvia</taxon>
        <taxon>Autobranchia</taxon>
        <taxon>Heteroconchia</taxon>
        <taxon>Euheterodonta</taxon>
        <taxon>Imparidentia</taxon>
        <taxon>Neoheterodontei</taxon>
        <taxon>Myida</taxon>
        <taxon>Dreissenoidea</taxon>
        <taxon>Dreissenidae</taxon>
        <taxon>Dreissena</taxon>
    </lineage>
</organism>
<protein>
    <submittedName>
        <fullName evidence="6">Uncharacterized protein</fullName>
    </submittedName>
</protein>
<evidence type="ECO:0000313" key="6">
    <source>
        <dbReference type="EMBL" id="KAH3734893.1"/>
    </source>
</evidence>
<dbReference type="EMBL" id="JAIWYP010000011">
    <property type="protein sequence ID" value="KAH3734893.1"/>
    <property type="molecule type" value="Genomic_DNA"/>
</dbReference>
<feature type="transmembrane region" description="Helical" evidence="5">
    <location>
        <begin position="44"/>
        <end position="69"/>
    </location>
</feature>
<evidence type="ECO:0000313" key="7">
    <source>
        <dbReference type="Proteomes" id="UP000828390"/>
    </source>
</evidence>
<feature type="transmembrane region" description="Helical" evidence="5">
    <location>
        <begin position="12"/>
        <end position="32"/>
    </location>
</feature>
<comment type="subcellular location">
    <subcellularLocation>
        <location evidence="1">Membrane</location>
        <topology evidence="1">Multi-pass membrane protein</topology>
    </subcellularLocation>
</comment>
<feature type="transmembrane region" description="Helical" evidence="5">
    <location>
        <begin position="108"/>
        <end position="127"/>
    </location>
</feature>
<dbReference type="PANTHER" id="PTHR11040:SF140">
    <property type="entry name" value="ZRT (ZRT), IRT- (IRT-) LIKE PROTEIN TRANSPORTER"/>
    <property type="match status" value="1"/>
</dbReference>
<keyword evidence="4 5" id="KW-0472">Membrane</keyword>
<feature type="transmembrane region" description="Helical" evidence="5">
    <location>
        <begin position="264"/>
        <end position="285"/>
    </location>
</feature>
<name>A0A9D4CWR6_DREPO</name>
<evidence type="ECO:0000256" key="1">
    <source>
        <dbReference type="ARBA" id="ARBA00004141"/>
    </source>
</evidence>
<evidence type="ECO:0000256" key="3">
    <source>
        <dbReference type="ARBA" id="ARBA00022989"/>
    </source>
</evidence>
<dbReference type="PANTHER" id="PTHR11040">
    <property type="entry name" value="ZINC/IRON TRANSPORTER"/>
    <property type="match status" value="1"/>
</dbReference>
<dbReference type="InterPro" id="IPR003689">
    <property type="entry name" value="ZIP"/>
</dbReference>
<reference evidence="6" key="1">
    <citation type="journal article" date="2019" name="bioRxiv">
        <title>The Genome of the Zebra Mussel, Dreissena polymorpha: A Resource for Invasive Species Research.</title>
        <authorList>
            <person name="McCartney M.A."/>
            <person name="Auch B."/>
            <person name="Kono T."/>
            <person name="Mallez S."/>
            <person name="Zhang Y."/>
            <person name="Obille A."/>
            <person name="Becker A."/>
            <person name="Abrahante J.E."/>
            <person name="Garbe J."/>
            <person name="Badalamenti J.P."/>
            <person name="Herman A."/>
            <person name="Mangelson H."/>
            <person name="Liachko I."/>
            <person name="Sullivan S."/>
            <person name="Sone E.D."/>
            <person name="Koren S."/>
            <person name="Silverstein K.A.T."/>
            <person name="Beckman K.B."/>
            <person name="Gohl D.M."/>
        </authorList>
    </citation>
    <scope>NUCLEOTIDE SEQUENCE</scope>
    <source>
        <strain evidence="6">Duluth1</strain>
        <tissue evidence="6">Whole animal</tissue>
    </source>
</reference>
<feature type="transmembrane region" description="Helical" evidence="5">
    <location>
        <begin position="297"/>
        <end position="319"/>
    </location>
</feature>